<keyword evidence="10 11" id="KW-0413">Isomerase</keyword>
<comment type="similarity">
    <text evidence="3 11">Belongs to the TOP6A family.</text>
</comment>
<dbReference type="GO" id="GO:0003677">
    <property type="term" value="F:DNA binding"/>
    <property type="evidence" value="ECO:0007669"/>
    <property type="project" value="UniProtKB-UniRule"/>
</dbReference>
<dbReference type="InterPro" id="IPR034136">
    <property type="entry name" value="TOPRIM_Topo6A/Spo11"/>
</dbReference>
<dbReference type="AlphaFoldDB" id="A0A517N1T5"/>
<dbReference type="CDD" id="cd00223">
    <property type="entry name" value="TOPRIM_TopoIIB_SPO"/>
    <property type="match status" value="1"/>
</dbReference>
<dbReference type="Pfam" id="PF20768">
    <property type="entry name" value="Topo_VI_alpha"/>
    <property type="match status" value="1"/>
</dbReference>
<keyword evidence="6 11" id="KW-0067">ATP-binding</keyword>
<dbReference type="Pfam" id="PF04406">
    <property type="entry name" value="TP6A_N"/>
    <property type="match status" value="1"/>
</dbReference>
<comment type="function">
    <text evidence="11">Relaxes both positive and negative superturns and exhibits a strong decatenase activity.</text>
</comment>
<dbReference type="NCBIfam" id="NF003333">
    <property type="entry name" value="PRK04342.1-2"/>
    <property type="match status" value="1"/>
</dbReference>
<feature type="domain" description="Type II DNA topoisomerase VI subunit A all-beta" evidence="13">
    <location>
        <begin position="156"/>
        <end position="197"/>
    </location>
</feature>
<evidence type="ECO:0000256" key="2">
    <source>
        <dbReference type="ARBA" id="ARBA00001946"/>
    </source>
</evidence>
<dbReference type="GO" id="GO:0005694">
    <property type="term" value="C:chromosome"/>
    <property type="evidence" value="ECO:0007669"/>
    <property type="project" value="InterPro"/>
</dbReference>
<accession>A0A517N1T5</accession>
<dbReference type="PROSITE" id="PS52041">
    <property type="entry name" value="TOPO_IIB"/>
    <property type="match status" value="1"/>
</dbReference>
<dbReference type="PANTHER" id="PTHR10848">
    <property type="entry name" value="MEIOTIC RECOMBINATION PROTEIN SPO11"/>
    <property type="match status" value="1"/>
</dbReference>
<feature type="domain" description="Spo11/DNA topoisomerase VI subunit A N-terminal" evidence="12">
    <location>
        <begin position="85"/>
        <end position="152"/>
    </location>
</feature>
<gene>
    <name evidence="11" type="primary">top6A</name>
    <name evidence="15" type="ORF">HG15A2_44250</name>
</gene>
<dbReference type="SUPFAM" id="SSF56726">
    <property type="entry name" value="DNA topoisomerase IV, alpha subunit"/>
    <property type="match status" value="1"/>
</dbReference>
<sequence>MAKKSPTTAGTKTRVKLSTRDKKTMAALTGLADGVVKAASAKRDPFVDIPSRTLSNVKYSPRKKIIEMGNNKNRRQLFDLSQAKAYMRTMLVASGCKRLLEQGKTTSLRGLYYMLKHTIEGAKENTFDEQGECDTIIEDTEVLLSSIREELHLYAENRGAMVGNITLIDRGDTIDCSRMGSGGYAIPSIVEPEIVELDRKKCKADFILHVEKGTVWQRFNEDRFWEQHNCILTHGAGQPPRGVRRMLNRMHNELKLPIYCVLDNDPWGYYIYSVIKQGSINLAFESQRMAIPEAKYLGLRSVDYTRCDLDDSVKIALNETDKKRAKQIAKYPWFEKKRPWQSEIKKMLSNDFKLEVESLISKDISYVTETYVPERLAAKDWLD</sequence>
<keyword evidence="8 11" id="KW-0799">Topoisomerase</keyword>
<dbReference type="Gene3D" id="3.40.1360.10">
    <property type="match status" value="1"/>
</dbReference>
<dbReference type="Proteomes" id="UP000319852">
    <property type="component" value="Chromosome"/>
</dbReference>
<evidence type="ECO:0000256" key="8">
    <source>
        <dbReference type="ARBA" id="ARBA00023029"/>
    </source>
</evidence>
<comment type="subunit">
    <text evidence="11">Homodimer. Heterotetramer of two Top6A and two Top6B chains.</text>
</comment>
<comment type="cofactor">
    <cofactor evidence="2 11">
        <name>Mg(2+)</name>
        <dbReference type="ChEBI" id="CHEBI:18420"/>
    </cofactor>
</comment>
<keyword evidence="16" id="KW-1185">Reference proteome</keyword>
<dbReference type="HAMAP" id="MF_00132">
    <property type="entry name" value="Top6A"/>
    <property type="match status" value="1"/>
</dbReference>
<dbReference type="InterPro" id="IPR036078">
    <property type="entry name" value="Spo11/TopoVI_A_sf"/>
</dbReference>
<dbReference type="KEGG" id="amob:HG15A2_44250"/>
<evidence type="ECO:0000256" key="7">
    <source>
        <dbReference type="ARBA" id="ARBA00022842"/>
    </source>
</evidence>
<dbReference type="GO" id="GO:0006265">
    <property type="term" value="P:DNA topological change"/>
    <property type="evidence" value="ECO:0007669"/>
    <property type="project" value="UniProtKB-UniRule"/>
</dbReference>
<dbReference type="OrthoDB" id="9765691at2"/>
<dbReference type="GO" id="GO:0003918">
    <property type="term" value="F:DNA topoisomerase type II (double strand cut, ATP-hydrolyzing) activity"/>
    <property type="evidence" value="ECO:0007669"/>
    <property type="project" value="UniProtKB-UniRule"/>
</dbReference>
<dbReference type="EC" id="5.6.2.2" evidence="11"/>
<feature type="binding site" evidence="11">
    <location>
        <position position="263"/>
    </location>
    <ligand>
        <name>Mg(2+)</name>
        <dbReference type="ChEBI" id="CHEBI:18420"/>
    </ligand>
</feature>
<dbReference type="PRINTS" id="PR01552">
    <property type="entry name" value="TPISMRASE6A"/>
</dbReference>
<dbReference type="GO" id="GO:0005524">
    <property type="term" value="F:ATP binding"/>
    <property type="evidence" value="ECO:0007669"/>
    <property type="project" value="UniProtKB-KW"/>
</dbReference>
<dbReference type="InterPro" id="IPR013049">
    <property type="entry name" value="Spo11/TopoVI_A_N"/>
</dbReference>
<keyword evidence="9 11" id="KW-0238">DNA-binding</keyword>
<evidence type="ECO:0000259" key="12">
    <source>
        <dbReference type="Pfam" id="PF04406"/>
    </source>
</evidence>
<comment type="catalytic activity">
    <reaction evidence="1 11">
        <text>ATP-dependent breakage, passage and rejoining of double-stranded DNA.</text>
        <dbReference type="EC" id="5.6.2.2"/>
    </reaction>
</comment>
<dbReference type="GO" id="GO:0006260">
    <property type="term" value="P:DNA replication"/>
    <property type="evidence" value="ECO:0007669"/>
    <property type="project" value="UniProtKB-UniRule"/>
</dbReference>
<keyword evidence="4 11" id="KW-0479">Metal-binding</keyword>
<feature type="domain" description="Topoisomerase 6 subunit A/Spo11 TOPRIM" evidence="14">
    <location>
        <begin position="206"/>
        <end position="376"/>
    </location>
</feature>
<evidence type="ECO:0000313" key="16">
    <source>
        <dbReference type="Proteomes" id="UP000319852"/>
    </source>
</evidence>
<keyword evidence="7 11" id="KW-0460">Magnesium</keyword>
<dbReference type="PANTHER" id="PTHR10848:SF0">
    <property type="entry name" value="MEIOTIC RECOMBINATION PROTEIN SPO11"/>
    <property type="match status" value="1"/>
</dbReference>
<evidence type="ECO:0000256" key="10">
    <source>
        <dbReference type="ARBA" id="ARBA00023235"/>
    </source>
</evidence>
<evidence type="ECO:0000256" key="9">
    <source>
        <dbReference type="ARBA" id="ARBA00023125"/>
    </source>
</evidence>
<dbReference type="RefSeq" id="WP_145063018.1">
    <property type="nucleotide sequence ID" value="NZ_CP036263.1"/>
</dbReference>
<evidence type="ECO:0000256" key="4">
    <source>
        <dbReference type="ARBA" id="ARBA00022723"/>
    </source>
</evidence>
<evidence type="ECO:0000256" key="6">
    <source>
        <dbReference type="ARBA" id="ARBA00022840"/>
    </source>
</evidence>
<evidence type="ECO:0000256" key="11">
    <source>
        <dbReference type="HAMAP-Rule" id="MF_00132"/>
    </source>
</evidence>
<feature type="active site" description="O-(5'-phospho-DNA)-tyrosine intermediate" evidence="11">
    <location>
        <position position="113"/>
    </location>
</feature>
<dbReference type="InterPro" id="IPR036388">
    <property type="entry name" value="WH-like_DNA-bd_sf"/>
</dbReference>
<evidence type="ECO:0000256" key="5">
    <source>
        <dbReference type="ARBA" id="ARBA00022741"/>
    </source>
</evidence>
<evidence type="ECO:0000256" key="3">
    <source>
        <dbReference type="ARBA" id="ARBA00006559"/>
    </source>
</evidence>
<dbReference type="InterPro" id="IPR049333">
    <property type="entry name" value="Topo_VI_alpha"/>
</dbReference>
<reference evidence="15 16" key="1">
    <citation type="submission" date="2019-02" db="EMBL/GenBank/DDBJ databases">
        <title>Deep-cultivation of Planctomycetes and their phenomic and genomic characterization uncovers novel biology.</title>
        <authorList>
            <person name="Wiegand S."/>
            <person name="Jogler M."/>
            <person name="Boedeker C."/>
            <person name="Pinto D."/>
            <person name="Vollmers J."/>
            <person name="Rivas-Marin E."/>
            <person name="Kohn T."/>
            <person name="Peeters S.H."/>
            <person name="Heuer A."/>
            <person name="Rast P."/>
            <person name="Oberbeckmann S."/>
            <person name="Bunk B."/>
            <person name="Jeske O."/>
            <person name="Meyerdierks A."/>
            <person name="Storesund J.E."/>
            <person name="Kallscheuer N."/>
            <person name="Luecker S."/>
            <person name="Lage O.M."/>
            <person name="Pohl T."/>
            <person name="Merkel B.J."/>
            <person name="Hornburger P."/>
            <person name="Mueller R.-W."/>
            <person name="Bruemmer F."/>
            <person name="Labrenz M."/>
            <person name="Spormann A.M."/>
            <person name="Op den Camp H."/>
            <person name="Overmann J."/>
            <person name="Amann R."/>
            <person name="Jetten M.S.M."/>
            <person name="Mascher T."/>
            <person name="Medema M.H."/>
            <person name="Devos D.P."/>
            <person name="Kaster A.-K."/>
            <person name="Ovreas L."/>
            <person name="Rohde M."/>
            <person name="Galperin M.Y."/>
            <person name="Jogler C."/>
        </authorList>
    </citation>
    <scope>NUCLEOTIDE SEQUENCE [LARGE SCALE GENOMIC DNA]</scope>
    <source>
        <strain evidence="15 16">HG15A2</strain>
    </source>
</reference>
<evidence type="ECO:0000259" key="13">
    <source>
        <dbReference type="Pfam" id="PF20768"/>
    </source>
</evidence>
<feature type="binding site" evidence="11">
    <location>
        <position position="211"/>
    </location>
    <ligand>
        <name>Mg(2+)</name>
        <dbReference type="ChEBI" id="CHEBI:18420"/>
    </ligand>
</feature>
<dbReference type="InterPro" id="IPR004085">
    <property type="entry name" value="TopoVI_A"/>
</dbReference>
<dbReference type="Pfam" id="PF21180">
    <property type="entry name" value="TOP6A-Spo11_Toprim"/>
    <property type="match status" value="1"/>
</dbReference>
<organism evidence="15 16">
    <name type="scientific">Adhaeretor mobilis</name>
    <dbReference type="NCBI Taxonomy" id="1930276"/>
    <lineage>
        <taxon>Bacteria</taxon>
        <taxon>Pseudomonadati</taxon>
        <taxon>Planctomycetota</taxon>
        <taxon>Planctomycetia</taxon>
        <taxon>Pirellulales</taxon>
        <taxon>Lacipirellulaceae</taxon>
        <taxon>Adhaeretor</taxon>
    </lineage>
</organism>
<evidence type="ECO:0000256" key="1">
    <source>
        <dbReference type="ARBA" id="ARBA00000185"/>
    </source>
</evidence>
<dbReference type="GO" id="GO:0000287">
    <property type="term" value="F:magnesium ion binding"/>
    <property type="evidence" value="ECO:0007669"/>
    <property type="project" value="UniProtKB-UniRule"/>
</dbReference>
<evidence type="ECO:0000313" key="15">
    <source>
        <dbReference type="EMBL" id="QDT01083.1"/>
    </source>
</evidence>
<name>A0A517N1T5_9BACT</name>
<dbReference type="PRINTS" id="PR01550">
    <property type="entry name" value="TOP6AFAMILY"/>
</dbReference>
<dbReference type="InterPro" id="IPR002815">
    <property type="entry name" value="Spo11/TopoVI_A"/>
</dbReference>
<protein>
    <recommendedName>
        <fullName evidence="11">Type 2 DNA topoisomerase 6 subunit A</fullName>
        <ecNumber evidence="11">5.6.2.2</ecNumber>
    </recommendedName>
    <alternativeName>
        <fullName evidence="11">Type II DNA topoisomerase VI subunit A</fullName>
    </alternativeName>
</protein>
<keyword evidence="5 11" id="KW-0547">Nucleotide-binding</keyword>
<evidence type="ECO:0000259" key="14">
    <source>
        <dbReference type="Pfam" id="PF21180"/>
    </source>
</evidence>
<dbReference type="Gene3D" id="1.10.10.10">
    <property type="entry name" value="Winged helix-like DNA-binding domain superfamily/Winged helix DNA-binding domain"/>
    <property type="match status" value="1"/>
</dbReference>
<proteinExistence type="inferred from homology"/>
<dbReference type="EMBL" id="CP036263">
    <property type="protein sequence ID" value="QDT01083.1"/>
    <property type="molecule type" value="Genomic_DNA"/>
</dbReference>